<comment type="similarity">
    <text evidence="1 4">Belongs to the tRNA nucleotidyltransferase/poly(A) polymerase family.</text>
</comment>
<dbReference type="Proteomes" id="UP000823046">
    <property type="component" value="Unassembled WGS sequence"/>
</dbReference>
<keyword evidence="2 4" id="KW-0808">Transferase</keyword>
<comment type="caution">
    <text evidence="6">The sequence shown here is derived from an EMBL/GenBank/DDBJ whole genome shotgun (WGS) entry which is preliminary data.</text>
</comment>
<evidence type="ECO:0000313" key="7">
    <source>
        <dbReference type="Proteomes" id="UP000823046"/>
    </source>
</evidence>
<dbReference type="InterPro" id="IPR002646">
    <property type="entry name" value="PolA_pol_head_dom"/>
</dbReference>
<name>A0ABQ7JFD5_9APIC</name>
<gene>
    <name evidence="6" type="ORF">IE077_003432</name>
</gene>
<evidence type="ECO:0000256" key="1">
    <source>
        <dbReference type="ARBA" id="ARBA00007265"/>
    </source>
</evidence>
<evidence type="ECO:0000259" key="5">
    <source>
        <dbReference type="Pfam" id="PF01743"/>
    </source>
</evidence>
<evidence type="ECO:0000256" key="3">
    <source>
        <dbReference type="ARBA" id="ARBA00022884"/>
    </source>
</evidence>
<keyword evidence="3 4" id="KW-0694">RNA-binding</keyword>
<sequence>MEKKKYSAIQLPERIAAKVGNLTQFVDLKSSVDAPAVAVSVAISLTESEKEFFSLLERFHEAMCPHAVIRVAGGWIRDKLLGKNCSDVDLVVNHTTGTNFAESLQSWLEIQNSIIKIHKIKQNPDQSKYLEVARFLFKELSVDVVNLRKDSYVANSRRPIIALGTPREDALRRDFTVNSLFYNIHSKRIEDYTGLGIEDFNSKVLRSSLKAAIILEDDPLRAIRAVRFIAQLKFQISKELFAACASPSIHQKLDKLVSPQRTGQEIMKLFDLGDTMMIGMIFLYETHLFPHVFQLEEPYFVGWEVKSREAYLAMEELLLNDRLVHTLLDITETSFAFDKEEKLLLRLAAVLYPFFITTVSNSTRDEAIRKLLTKYIPLGKKYADRILQLLDGVKEFLRCHTLHPLDYLNAYNVEGKHLGIKFLGKFLRKYKSSVQVKKLYKLHYEDFRSIRFSFGQNIERSIGVLCFAFLSLNLMNDEETLLASNFEAIFRRISKNNRFNRALIPALIPGDE</sequence>
<dbReference type="Gene3D" id="3.30.460.10">
    <property type="entry name" value="Beta Polymerase, domain 2"/>
    <property type="match status" value="1"/>
</dbReference>
<dbReference type="EMBL" id="JADAQX010000041">
    <property type="protein sequence ID" value="KAF8822584.1"/>
    <property type="molecule type" value="Genomic_DNA"/>
</dbReference>
<dbReference type="PANTHER" id="PTHR13734:SF5">
    <property type="entry name" value="CCA TRNA NUCLEOTIDYLTRANSFERASE, MITOCHONDRIAL"/>
    <property type="match status" value="1"/>
</dbReference>
<dbReference type="CDD" id="cd05398">
    <property type="entry name" value="NT_ClassII-CCAase"/>
    <property type="match status" value="1"/>
</dbReference>
<dbReference type="SUPFAM" id="SSF81301">
    <property type="entry name" value="Nucleotidyltransferase"/>
    <property type="match status" value="1"/>
</dbReference>
<protein>
    <submittedName>
        <fullName evidence="6">TRna nucleotidyltransferase/poly(A) polymerase family protein</fullName>
    </submittedName>
</protein>
<dbReference type="Pfam" id="PF01743">
    <property type="entry name" value="PolyA_pol"/>
    <property type="match status" value="1"/>
</dbReference>
<dbReference type="Gene3D" id="1.10.3090.10">
    <property type="entry name" value="cca-adding enzyme, domain 2"/>
    <property type="match status" value="1"/>
</dbReference>
<accession>A0ABQ7JFD5</accession>
<reference evidence="6 7" key="1">
    <citation type="journal article" date="2020" name="bioRxiv">
        <title>Metabolic contributions of an alphaproteobacterial endosymbiont in the apicomplexan Cardiosporidium cionae.</title>
        <authorList>
            <person name="Hunter E.S."/>
            <person name="Paight C.J."/>
            <person name="Lane C.E."/>
        </authorList>
    </citation>
    <scope>NUCLEOTIDE SEQUENCE [LARGE SCALE GENOMIC DNA]</scope>
    <source>
        <strain evidence="6">ESH_2018</strain>
    </source>
</reference>
<proteinExistence type="inferred from homology"/>
<feature type="domain" description="Poly A polymerase head" evidence="5">
    <location>
        <begin position="70"/>
        <end position="206"/>
    </location>
</feature>
<keyword evidence="7" id="KW-1185">Reference proteome</keyword>
<organism evidence="6 7">
    <name type="scientific">Cardiosporidium cionae</name>
    <dbReference type="NCBI Taxonomy" id="476202"/>
    <lineage>
        <taxon>Eukaryota</taxon>
        <taxon>Sar</taxon>
        <taxon>Alveolata</taxon>
        <taxon>Apicomplexa</taxon>
        <taxon>Aconoidasida</taxon>
        <taxon>Nephromycida</taxon>
        <taxon>Cardiosporidium</taxon>
    </lineage>
</organism>
<dbReference type="PANTHER" id="PTHR13734">
    <property type="entry name" value="TRNA-NUCLEOTIDYLTRANSFERASE"/>
    <property type="match status" value="1"/>
</dbReference>
<feature type="non-terminal residue" evidence="6">
    <location>
        <position position="512"/>
    </location>
</feature>
<dbReference type="InterPro" id="IPR043519">
    <property type="entry name" value="NT_sf"/>
</dbReference>
<evidence type="ECO:0000256" key="4">
    <source>
        <dbReference type="RuleBase" id="RU003953"/>
    </source>
</evidence>
<evidence type="ECO:0000313" key="6">
    <source>
        <dbReference type="EMBL" id="KAF8822584.1"/>
    </source>
</evidence>
<evidence type="ECO:0000256" key="2">
    <source>
        <dbReference type="ARBA" id="ARBA00022679"/>
    </source>
</evidence>
<dbReference type="SUPFAM" id="SSF81891">
    <property type="entry name" value="Poly A polymerase C-terminal region-like"/>
    <property type="match status" value="1"/>
</dbReference>